<evidence type="ECO:0000256" key="5">
    <source>
        <dbReference type="ARBA" id="ARBA00022723"/>
    </source>
</evidence>
<dbReference type="Proteomes" id="UP000004834">
    <property type="component" value="Unassembled WGS sequence"/>
</dbReference>
<reference evidence="9 10" key="1">
    <citation type="submission" date="2011-11" db="EMBL/GenBank/DDBJ databases">
        <title>The Genome Sequence of Myroides odoratimimus CIP 101113.</title>
        <authorList>
            <person name="Earl A."/>
            <person name="Ward D."/>
            <person name="Feldgarden M."/>
            <person name="Gevers D."/>
            <person name="Huys G."/>
            <person name="Young S.K."/>
            <person name="Zeng Q."/>
            <person name="Gargeya S."/>
            <person name="Fitzgerald M."/>
            <person name="Haas B."/>
            <person name="Abouelleil A."/>
            <person name="Alvarado L."/>
            <person name="Arachchi H.M."/>
            <person name="Berlin A."/>
            <person name="Brown A."/>
            <person name="Chapman S.B."/>
            <person name="Chen Z."/>
            <person name="Dunbar C."/>
            <person name="Freedman E."/>
            <person name="Gearin G."/>
            <person name="Goldberg J."/>
            <person name="Griggs A."/>
            <person name="Gujja S."/>
            <person name="Heiman D."/>
            <person name="Howarth C."/>
            <person name="Larson L."/>
            <person name="Lui A."/>
            <person name="MacDonald P.J.P."/>
            <person name="Montmayeur A."/>
            <person name="Murphy C."/>
            <person name="Neiman D."/>
            <person name="Pearson M."/>
            <person name="Priest M."/>
            <person name="Roberts A."/>
            <person name="Saif S."/>
            <person name="Shea T."/>
            <person name="Shenoy N."/>
            <person name="Sisk P."/>
            <person name="Stolte C."/>
            <person name="Sykes S."/>
            <person name="Wortman J."/>
            <person name="Nusbaum C."/>
            <person name="Birren B."/>
        </authorList>
    </citation>
    <scope>NUCLEOTIDE SEQUENCE [LARGE SCALE GENOMIC DNA]</scope>
    <source>
        <strain evidence="9 10">CIP 101113</strain>
    </source>
</reference>
<gene>
    <name evidence="9" type="ORF">HMPREF9715_00843</name>
</gene>
<dbReference type="Gene3D" id="3.40.50.280">
    <property type="entry name" value="Cobalamin-binding domain"/>
    <property type="match status" value="1"/>
</dbReference>
<comment type="similarity">
    <text evidence="2">Belongs to the methylmalonyl-CoA mutase family.</text>
</comment>
<evidence type="ECO:0000256" key="7">
    <source>
        <dbReference type="ARBA" id="ARBA00023285"/>
    </source>
</evidence>
<dbReference type="CDD" id="cd03679">
    <property type="entry name" value="MM_CoA_mutase_alpha_like"/>
    <property type="match status" value="1"/>
</dbReference>
<dbReference type="SUPFAM" id="SSF52242">
    <property type="entry name" value="Cobalamin (vitamin B12)-binding domain"/>
    <property type="match status" value="1"/>
</dbReference>
<dbReference type="AlphaFoldDB" id="A0AAV3F5H4"/>
<accession>A0AAV3F5H4</accession>
<dbReference type="InterPro" id="IPR006098">
    <property type="entry name" value="MMCoA_mutase_a_cat"/>
</dbReference>
<dbReference type="SUPFAM" id="SSF51703">
    <property type="entry name" value="Cobalamin (vitamin B12)-dependent enzymes"/>
    <property type="match status" value="1"/>
</dbReference>
<dbReference type="CDD" id="cd02071">
    <property type="entry name" value="MM_CoA_mut_B12_BD"/>
    <property type="match status" value="1"/>
</dbReference>
<dbReference type="GO" id="GO:0005737">
    <property type="term" value="C:cytoplasm"/>
    <property type="evidence" value="ECO:0007669"/>
    <property type="project" value="TreeGrafter"/>
</dbReference>
<dbReference type="PROSITE" id="PS00544">
    <property type="entry name" value="METMALONYL_COA_MUTASE"/>
    <property type="match status" value="1"/>
</dbReference>
<evidence type="ECO:0000313" key="10">
    <source>
        <dbReference type="Proteomes" id="UP000004834"/>
    </source>
</evidence>
<keyword evidence="5" id="KW-0479">Metal-binding</keyword>
<keyword evidence="4" id="KW-0846">Cobalamin</keyword>
<keyword evidence="6" id="KW-0413">Isomerase</keyword>
<dbReference type="PANTHER" id="PTHR48101:SF4">
    <property type="entry name" value="METHYLMALONYL-COA MUTASE, MITOCHONDRIAL"/>
    <property type="match status" value="1"/>
</dbReference>
<evidence type="ECO:0000256" key="4">
    <source>
        <dbReference type="ARBA" id="ARBA00022628"/>
    </source>
</evidence>
<comment type="cofactor">
    <cofactor evidence="1">
        <name>adenosylcob(III)alamin</name>
        <dbReference type="ChEBI" id="CHEBI:18408"/>
    </cofactor>
</comment>
<dbReference type="EMBL" id="AGEE01000007">
    <property type="protein sequence ID" value="EHO14172.1"/>
    <property type="molecule type" value="Genomic_DNA"/>
</dbReference>
<evidence type="ECO:0000256" key="1">
    <source>
        <dbReference type="ARBA" id="ARBA00001922"/>
    </source>
</evidence>
<dbReference type="InterPro" id="IPR036724">
    <property type="entry name" value="Cobalamin-bd_sf"/>
</dbReference>
<evidence type="ECO:0000313" key="9">
    <source>
        <dbReference type="EMBL" id="EHO14172.1"/>
    </source>
</evidence>
<dbReference type="NCBIfam" id="NF006944">
    <property type="entry name" value="PRK09426.1"/>
    <property type="match status" value="1"/>
</dbReference>
<dbReference type="GO" id="GO:0046872">
    <property type="term" value="F:metal ion binding"/>
    <property type="evidence" value="ECO:0007669"/>
    <property type="project" value="UniProtKB-KW"/>
</dbReference>
<dbReference type="Pfam" id="PF01642">
    <property type="entry name" value="MM_CoA_mutase"/>
    <property type="match status" value="1"/>
</dbReference>
<feature type="domain" description="B12-binding" evidence="8">
    <location>
        <begin position="579"/>
        <end position="709"/>
    </location>
</feature>
<dbReference type="GO" id="GO:0031419">
    <property type="term" value="F:cobalamin binding"/>
    <property type="evidence" value="ECO:0007669"/>
    <property type="project" value="UniProtKB-KW"/>
</dbReference>
<comment type="caution">
    <text evidence="9">The sequence shown here is derived from an EMBL/GenBank/DDBJ whole genome shotgun (WGS) entry which is preliminary data.</text>
</comment>
<organism evidence="9 10">
    <name type="scientific">Myroides odoratimimus CIP 101113</name>
    <dbReference type="NCBI Taxonomy" id="883154"/>
    <lineage>
        <taxon>Bacteria</taxon>
        <taxon>Pseudomonadati</taxon>
        <taxon>Bacteroidota</taxon>
        <taxon>Flavobacteriia</taxon>
        <taxon>Flavobacteriales</taxon>
        <taxon>Flavobacteriaceae</taxon>
        <taxon>Myroides</taxon>
    </lineage>
</organism>
<proteinExistence type="inferred from homology"/>
<dbReference type="PANTHER" id="PTHR48101">
    <property type="entry name" value="METHYLMALONYL-COA MUTASE, MITOCHONDRIAL-RELATED"/>
    <property type="match status" value="1"/>
</dbReference>
<dbReference type="NCBIfam" id="TIGR00640">
    <property type="entry name" value="acid_CoA_mut_C"/>
    <property type="match status" value="1"/>
</dbReference>
<dbReference type="RefSeq" id="WP_006262912.1">
    <property type="nucleotide sequence ID" value="NZ_JH590837.1"/>
</dbReference>
<dbReference type="NCBIfam" id="TIGR00641">
    <property type="entry name" value="acid_CoA_mut_N"/>
    <property type="match status" value="1"/>
</dbReference>
<dbReference type="InterPro" id="IPR016176">
    <property type="entry name" value="Cbl-dep_enz_cat"/>
</dbReference>
<evidence type="ECO:0000256" key="6">
    <source>
        <dbReference type="ARBA" id="ARBA00023235"/>
    </source>
</evidence>
<evidence type="ECO:0000256" key="3">
    <source>
        <dbReference type="ARBA" id="ARBA00012398"/>
    </source>
</evidence>
<dbReference type="GO" id="GO:0004494">
    <property type="term" value="F:methylmalonyl-CoA mutase activity"/>
    <property type="evidence" value="ECO:0007669"/>
    <property type="project" value="UniProtKB-EC"/>
</dbReference>
<dbReference type="GO" id="GO:0019678">
    <property type="term" value="P:propionate metabolic process, methylmalonyl pathway"/>
    <property type="evidence" value="ECO:0007669"/>
    <property type="project" value="TreeGrafter"/>
</dbReference>
<dbReference type="Pfam" id="PF02310">
    <property type="entry name" value="B12-binding"/>
    <property type="match status" value="1"/>
</dbReference>
<dbReference type="InterPro" id="IPR006099">
    <property type="entry name" value="MeMalonylCoA_mutase_a/b_cat"/>
</dbReference>
<dbReference type="Gene3D" id="3.20.20.240">
    <property type="entry name" value="Methylmalonyl-CoA mutase"/>
    <property type="match status" value="1"/>
</dbReference>
<keyword evidence="7" id="KW-0170">Cobalt</keyword>
<dbReference type="PROSITE" id="PS51332">
    <property type="entry name" value="B12_BINDING"/>
    <property type="match status" value="1"/>
</dbReference>
<evidence type="ECO:0000256" key="2">
    <source>
        <dbReference type="ARBA" id="ARBA00008465"/>
    </source>
</evidence>
<protein>
    <recommendedName>
        <fullName evidence="3">methylmalonyl-CoA mutase</fullName>
        <ecNumber evidence="3">5.4.99.2</ecNumber>
    </recommendedName>
</protein>
<dbReference type="EC" id="5.4.99.2" evidence="3"/>
<evidence type="ECO:0000259" key="8">
    <source>
        <dbReference type="PROSITE" id="PS51332"/>
    </source>
</evidence>
<sequence>MKRKDLQHLTINTSTVRTQSEASDFTTAEGIDINKVYSEADLDKVEHIGFGAGFAPNLRGPYATMYVRRPWTIRQYAGFSTAEESNAFYRRNLAAGQKGLSVAFDLATHRGYDSDHERVVGDVGKAGVAIDSVEDMKILFDQIPLGEMSVSMTMNGAVLPVLAFYIVAAMEQGVDKRLLSGTIQNDILKEFMVRNTYIYPPTPSMKIIADIFDYTSNHMPKFNSISISGYHMQEAGATADIELAYTLADGLEYIRTGLNAGMKIDDFAPRLSFFWAIGMNHFMEIAKMRAGRMLWAKLLKQFEPKSDKSLALRTHCQTSGWSLTEQDPFNNVARTAIEAAAAAFGGTQSLHTNALDEAIALPTDFSARIARNTQIFLQEETKICKTVDPWAGSYYVESLTQEIAEKAWALIEEVEELGGMTKAIEAGIPKLRIEEAAARKQARIDSGQDVIVGVNKYRLEKEDPLHILEVDNQTVRKAQIDRLNHIKATRDNTKVAEALAALTQSAKTGEGNLLALAVEAATHRATLGEISDALESVFGRFKAQIQSVSGVYSKEIKDDKSFKKARELADKFAEVEGRRPRIMIAKMGQDGHDRGAKVVATGYADVGFDVDIGPLFQTPAEAAKQAVENDVHALGVSSLAAGHKTLVPQVIEELKKYGRDDIMVIVGGVIPAQDYQFLFDAGAVAVFGPGTKISDAAITMLEILLGDEA</sequence>
<dbReference type="InterPro" id="IPR058549">
    <property type="entry name" value="MeMalonylCoA_mutase_a/b_site"/>
</dbReference>
<dbReference type="FunFam" id="3.20.20.240:FF:000001">
    <property type="entry name" value="Probable methylmalonyl-coa mutase"/>
    <property type="match status" value="1"/>
</dbReference>
<dbReference type="FunFam" id="3.40.50.280:FF:000002">
    <property type="entry name" value="Methylmalonyl-CoA mutase, mitochondrial"/>
    <property type="match status" value="1"/>
</dbReference>
<name>A0AAV3F5H4_9FLAO</name>
<dbReference type="InterPro" id="IPR006159">
    <property type="entry name" value="Acid_CoA_mut_C"/>
</dbReference>
<dbReference type="InterPro" id="IPR006158">
    <property type="entry name" value="Cobalamin-bd"/>
</dbReference>